<comment type="caution">
    <text evidence="1">The sequence shown here is derived from an EMBL/GenBank/DDBJ whole genome shotgun (WGS) entry which is preliminary data.</text>
</comment>
<keyword evidence="2" id="KW-1185">Reference proteome</keyword>
<evidence type="ECO:0000313" key="1">
    <source>
        <dbReference type="EMBL" id="KAF2632884.1"/>
    </source>
</evidence>
<dbReference type="EMBL" id="MU006702">
    <property type="protein sequence ID" value="KAF2632884.1"/>
    <property type="molecule type" value="Genomic_DNA"/>
</dbReference>
<feature type="non-terminal residue" evidence="1">
    <location>
        <position position="1"/>
    </location>
</feature>
<reference evidence="1" key="1">
    <citation type="journal article" date="2020" name="Stud. Mycol.">
        <title>101 Dothideomycetes genomes: a test case for predicting lifestyles and emergence of pathogens.</title>
        <authorList>
            <person name="Haridas S."/>
            <person name="Albert R."/>
            <person name="Binder M."/>
            <person name="Bloem J."/>
            <person name="Labutti K."/>
            <person name="Salamov A."/>
            <person name="Andreopoulos B."/>
            <person name="Baker S."/>
            <person name="Barry K."/>
            <person name="Bills G."/>
            <person name="Bluhm B."/>
            <person name="Cannon C."/>
            <person name="Castanera R."/>
            <person name="Culley D."/>
            <person name="Daum C."/>
            <person name="Ezra D."/>
            <person name="Gonzalez J."/>
            <person name="Henrissat B."/>
            <person name="Kuo A."/>
            <person name="Liang C."/>
            <person name="Lipzen A."/>
            <person name="Lutzoni F."/>
            <person name="Magnuson J."/>
            <person name="Mondo S."/>
            <person name="Nolan M."/>
            <person name="Ohm R."/>
            <person name="Pangilinan J."/>
            <person name="Park H.-J."/>
            <person name="Ramirez L."/>
            <person name="Alfaro M."/>
            <person name="Sun H."/>
            <person name="Tritt A."/>
            <person name="Yoshinaga Y."/>
            <person name="Zwiers L.-H."/>
            <person name="Turgeon B."/>
            <person name="Goodwin S."/>
            <person name="Spatafora J."/>
            <person name="Crous P."/>
            <person name="Grigoriev I."/>
        </authorList>
    </citation>
    <scope>NUCLEOTIDE SEQUENCE</scope>
    <source>
        <strain evidence="1">CBS 525.71</strain>
    </source>
</reference>
<feature type="non-terminal residue" evidence="1">
    <location>
        <position position="64"/>
    </location>
</feature>
<proteinExistence type="predicted"/>
<protein>
    <submittedName>
        <fullName evidence="1">Uncharacterized protein</fullName>
    </submittedName>
</protein>
<gene>
    <name evidence="1" type="ORF">BU25DRAFT_318004</name>
</gene>
<sequence>GCLVSAVQYLHAQKIRHKDLKHLNILLSSKRLYLSNFGSATDFSLLSESATDNEHGTLRYYAPE</sequence>
<name>A0ACB6SFR4_9PLEO</name>
<dbReference type="Proteomes" id="UP000799754">
    <property type="component" value="Unassembled WGS sequence"/>
</dbReference>
<accession>A0ACB6SFR4</accession>
<evidence type="ECO:0000313" key="2">
    <source>
        <dbReference type="Proteomes" id="UP000799754"/>
    </source>
</evidence>
<organism evidence="1 2">
    <name type="scientific">Macroventuria anomochaeta</name>
    <dbReference type="NCBI Taxonomy" id="301207"/>
    <lineage>
        <taxon>Eukaryota</taxon>
        <taxon>Fungi</taxon>
        <taxon>Dikarya</taxon>
        <taxon>Ascomycota</taxon>
        <taxon>Pezizomycotina</taxon>
        <taxon>Dothideomycetes</taxon>
        <taxon>Pleosporomycetidae</taxon>
        <taxon>Pleosporales</taxon>
        <taxon>Pleosporineae</taxon>
        <taxon>Didymellaceae</taxon>
        <taxon>Macroventuria</taxon>
    </lineage>
</organism>